<dbReference type="InterPro" id="IPR036117">
    <property type="entry name" value="DhaL_dom_sf"/>
</dbReference>
<protein>
    <submittedName>
        <fullName evidence="4">Dihydroxyacetone kinase subunit DhaL</fullName>
        <ecNumber evidence="4">2.7.1.121</ecNumber>
    </submittedName>
</protein>
<sequence>MGRKLDVQDMKNIFVEIQTIMEEQKDYLCELDGALGDGDIGLTVTKGFKSIAEETGNMDVTDIGLFVKKSGFTLAEVVPSTIGTILASALMQAGKALKEKEELDTSDVALFFKGMIEGIRKRGKAELGDKTILDALYPAVDALEESANQELSLEEAASAAYQKAMDGAENTKNLQSKHGRAERYFEKSIGHQDPGATVGALVVKGFDVYLNKG</sequence>
<dbReference type="Pfam" id="PF02734">
    <property type="entry name" value="Dak2"/>
    <property type="match status" value="1"/>
</dbReference>
<accession>A0ABW3NA26</accession>
<name>A0ABW3NA26_9BACI</name>
<dbReference type="SMART" id="SM01120">
    <property type="entry name" value="Dak2"/>
    <property type="match status" value="1"/>
</dbReference>
<dbReference type="EMBL" id="JBHTKK010000001">
    <property type="protein sequence ID" value="MFD1064462.1"/>
    <property type="molecule type" value="Genomic_DNA"/>
</dbReference>
<evidence type="ECO:0000259" key="3">
    <source>
        <dbReference type="PROSITE" id="PS51480"/>
    </source>
</evidence>
<dbReference type="InterPro" id="IPR050861">
    <property type="entry name" value="Dihydroxyacetone_Kinase"/>
</dbReference>
<dbReference type="PANTHER" id="PTHR28629">
    <property type="entry name" value="TRIOKINASE/FMN CYCLASE"/>
    <property type="match status" value="1"/>
</dbReference>
<proteinExistence type="predicted"/>
<dbReference type="PROSITE" id="PS51480">
    <property type="entry name" value="DHAL"/>
    <property type="match status" value="1"/>
</dbReference>
<dbReference type="NCBIfam" id="TIGR02365">
    <property type="entry name" value="dha_L_ycgS"/>
    <property type="match status" value="1"/>
</dbReference>
<evidence type="ECO:0000313" key="4">
    <source>
        <dbReference type="EMBL" id="MFD1064462.1"/>
    </source>
</evidence>
<dbReference type="GO" id="GO:0047324">
    <property type="term" value="F:phosphoenolpyruvate-glycerone phosphotransferase activity"/>
    <property type="evidence" value="ECO:0007669"/>
    <property type="project" value="UniProtKB-EC"/>
</dbReference>
<dbReference type="SUPFAM" id="SSF101473">
    <property type="entry name" value="DhaL-like"/>
    <property type="match status" value="1"/>
</dbReference>
<comment type="caution">
    <text evidence="4">The sequence shown here is derived from an EMBL/GenBank/DDBJ whole genome shotgun (WGS) entry which is preliminary data.</text>
</comment>
<dbReference type="InterPro" id="IPR004007">
    <property type="entry name" value="DhaL_dom"/>
</dbReference>
<feature type="domain" description="DhaL" evidence="3">
    <location>
        <begin position="8"/>
        <end position="208"/>
    </location>
</feature>
<keyword evidence="2 4" id="KW-0418">Kinase</keyword>
<keyword evidence="5" id="KW-1185">Reference proteome</keyword>
<gene>
    <name evidence="4" type="primary">dhaL</name>
    <name evidence="4" type="ORF">ACFQ19_00350</name>
</gene>
<dbReference type="RefSeq" id="WP_379589868.1">
    <property type="nucleotide sequence ID" value="NZ_JBHTKK010000001.1"/>
</dbReference>
<dbReference type="Proteomes" id="UP001597041">
    <property type="component" value="Unassembled WGS sequence"/>
</dbReference>
<evidence type="ECO:0000313" key="5">
    <source>
        <dbReference type="Proteomes" id="UP001597041"/>
    </source>
</evidence>
<reference evidence="5" key="1">
    <citation type="journal article" date="2019" name="Int. J. Syst. Evol. Microbiol.">
        <title>The Global Catalogue of Microorganisms (GCM) 10K type strain sequencing project: providing services to taxonomists for standard genome sequencing and annotation.</title>
        <authorList>
            <consortium name="The Broad Institute Genomics Platform"/>
            <consortium name="The Broad Institute Genome Sequencing Center for Infectious Disease"/>
            <person name="Wu L."/>
            <person name="Ma J."/>
        </authorList>
    </citation>
    <scope>NUCLEOTIDE SEQUENCE [LARGE SCALE GENOMIC DNA]</scope>
    <source>
        <strain evidence="5">CCUG 56608</strain>
    </source>
</reference>
<organism evidence="4 5">
    <name type="scientific">Oceanobacillus locisalsi</name>
    <dbReference type="NCBI Taxonomy" id="546107"/>
    <lineage>
        <taxon>Bacteria</taxon>
        <taxon>Bacillati</taxon>
        <taxon>Bacillota</taxon>
        <taxon>Bacilli</taxon>
        <taxon>Bacillales</taxon>
        <taxon>Bacillaceae</taxon>
        <taxon>Oceanobacillus</taxon>
    </lineage>
</organism>
<dbReference type="InterPro" id="IPR012737">
    <property type="entry name" value="DhaK_L_YcgS"/>
</dbReference>
<evidence type="ECO:0000256" key="2">
    <source>
        <dbReference type="ARBA" id="ARBA00022777"/>
    </source>
</evidence>
<evidence type="ECO:0000256" key="1">
    <source>
        <dbReference type="ARBA" id="ARBA00022679"/>
    </source>
</evidence>
<dbReference type="PANTHER" id="PTHR28629:SF4">
    <property type="entry name" value="TRIOKINASE_FMN CYCLASE"/>
    <property type="match status" value="1"/>
</dbReference>
<dbReference type="Gene3D" id="1.25.40.340">
    <property type="match status" value="1"/>
</dbReference>
<dbReference type="EC" id="2.7.1.121" evidence="4"/>
<keyword evidence="1 4" id="KW-0808">Transferase</keyword>